<dbReference type="RefSeq" id="WP_009120176.1">
    <property type="nucleotide sequence ID" value="NZ_JH164926.1"/>
</dbReference>
<protein>
    <recommendedName>
        <fullName evidence="3">Phage associated protein</fullName>
    </recommendedName>
</protein>
<evidence type="ECO:0000313" key="1">
    <source>
        <dbReference type="EMBL" id="EGY51319.1"/>
    </source>
</evidence>
<gene>
    <name evidence="1" type="ORF">HMPREF9371_2491</name>
</gene>
<reference evidence="1 2" key="1">
    <citation type="submission" date="2011-05" db="EMBL/GenBank/DDBJ databases">
        <authorList>
            <person name="Muzny D."/>
            <person name="Qin X."/>
            <person name="Deng J."/>
            <person name="Jiang H."/>
            <person name="Liu Y."/>
            <person name="Qu J."/>
            <person name="Song X.-Z."/>
            <person name="Zhang L."/>
            <person name="Thornton R."/>
            <person name="Coyle M."/>
            <person name="Francisco L."/>
            <person name="Jackson L."/>
            <person name="Javaid M."/>
            <person name="Korchina V."/>
            <person name="Kovar C."/>
            <person name="Mata R."/>
            <person name="Mathew T."/>
            <person name="Ngo R."/>
            <person name="Nguyen L."/>
            <person name="Nguyen N."/>
            <person name="Okwuonu G."/>
            <person name="Ongeri F."/>
            <person name="Pham C."/>
            <person name="Simmons D."/>
            <person name="Wilczek-Boney K."/>
            <person name="Hale W."/>
            <person name="Jakkamsetti A."/>
            <person name="Pham P."/>
            <person name="Ruth R."/>
            <person name="San Lucas F."/>
            <person name="Warren J."/>
            <person name="Zhang J."/>
            <person name="Zhao Z."/>
            <person name="Zhou C."/>
            <person name="Zhu D."/>
            <person name="Lee S."/>
            <person name="Bess C."/>
            <person name="Blankenburg K."/>
            <person name="Forbes L."/>
            <person name="Fu Q."/>
            <person name="Gubbala S."/>
            <person name="Hirani K."/>
            <person name="Jayaseelan J.C."/>
            <person name="Lara F."/>
            <person name="Munidasa M."/>
            <person name="Palculict T."/>
            <person name="Patil S."/>
            <person name="Pu L.-L."/>
            <person name="Saada N."/>
            <person name="Tang L."/>
            <person name="Weissenberger G."/>
            <person name="Zhu Y."/>
            <person name="Hemphill L."/>
            <person name="Shang Y."/>
            <person name="Youmans B."/>
            <person name="Ayvaz T."/>
            <person name="Ross M."/>
            <person name="Santibanez J."/>
            <person name="Aqrawi P."/>
            <person name="Gross S."/>
            <person name="Joshi V."/>
            <person name="Fowler G."/>
            <person name="Nazareth L."/>
            <person name="Reid J."/>
            <person name="Worley K."/>
            <person name="Petrosino J."/>
            <person name="Highlander S."/>
            <person name="Gibbs R."/>
        </authorList>
    </citation>
    <scope>NUCLEOTIDE SEQUENCE [LARGE SCALE GENOMIC DNA]</scope>
    <source>
        <strain evidence="1 2">871</strain>
    </source>
</reference>
<sequence>MPNFEMRYIVQDLESFEFLYPDPAGDIGLTPYIKLAGKFETRDDALTAGMDEIGEQFAVFAFWEAVES</sequence>
<comment type="caution">
    <text evidence="1">The sequence shown here is derived from an EMBL/GenBank/DDBJ whole genome shotgun (WGS) entry which is preliminary data.</text>
</comment>
<dbReference type="Proteomes" id="UP000003019">
    <property type="component" value="Unassembled WGS sequence"/>
</dbReference>
<dbReference type="EMBL" id="AGAY01000087">
    <property type="protein sequence ID" value="EGY51319.1"/>
    <property type="molecule type" value="Genomic_DNA"/>
</dbReference>
<name>G4CLK0_9NEIS</name>
<dbReference type="PATRIC" id="fig|1032488.3.peg.2347"/>
<proteinExistence type="predicted"/>
<accession>G4CLK0</accession>
<keyword evidence="2" id="KW-1185">Reference proteome</keyword>
<evidence type="ECO:0000313" key="2">
    <source>
        <dbReference type="Proteomes" id="UP000003019"/>
    </source>
</evidence>
<evidence type="ECO:0008006" key="3">
    <source>
        <dbReference type="Google" id="ProtNLM"/>
    </source>
</evidence>
<organism evidence="1 2">
    <name type="scientific">Neisseria shayeganii 871</name>
    <dbReference type="NCBI Taxonomy" id="1032488"/>
    <lineage>
        <taxon>Bacteria</taxon>
        <taxon>Pseudomonadati</taxon>
        <taxon>Pseudomonadota</taxon>
        <taxon>Betaproteobacteria</taxon>
        <taxon>Neisseriales</taxon>
        <taxon>Neisseriaceae</taxon>
        <taxon>Neisseria</taxon>
    </lineage>
</organism>
<dbReference type="AlphaFoldDB" id="G4CLK0"/>
<dbReference type="HOGENOM" id="CLU_2807982_0_0_4"/>
<dbReference type="STRING" id="1032488.HMPREF9371_2491"/>
<dbReference type="OrthoDB" id="8603830at2"/>